<gene>
    <name evidence="1" type="ordered locus">Gbro_2935</name>
</gene>
<reference evidence="2" key="1">
    <citation type="submission" date="2009-10" db="EMBL/GenBank/DDBJ databases">
        <title>The complete chromosome of Gordonia bronchialis DSM 43247.</title>
        <authorList>
            <consortium name="US DOE Joint Genome Institute (JGI-PGF)"/>
            <person name="Lucas S."/>
            <person name="Copeland A."/>
            <person name="Lapidus A."/>
            <person name="Glavina del Rio T."/>
            <person name="Dalin E."/>
            <person name="Tice H."/>
            <person name="Bruce D."/>
            <person name="Goodwin L."/>
            <person name="Pitluck S."/>
            <person name="Kyrpides N."/>
            <person name="Mavromatis K."/>
            <person name="Ivanova N."/>
            <person name="Ovchinnikova G."/>
            <person name="Saunders E."/>
            <person name="Brettin T."/>
            <person name="Detter J.C."/>
            <person name="Han C."/>
            <person name="Larimer F."/>
            <person name="Land M."/>
            <person name="Hauser L."/>
            <person name="Markowitz V."/>
            <person name="Cheng J.-F."/>
            <person name="Hugenholtz P."/>
            <person name="Woyke T."/>
            <person name="Wu D."/>
            <person name="Jando M."/>
            <person name="Schneider S."/>
            <person name="Goeker M."/>
            <person name="Klenk H.-P."/>
            <person name="Eisen J.A."/>
        </authorList>
    </citation>
    <scope>NUCLEOTIDE SEQUENCE [LARGE SCALE GENOMIC DNA]</scope>
    <source>
        <strain evidence="2">ATCC 25592 / DSM 43247 / BCRC 13721 / JCM 3198 / KCTC 3076 / NBRC 16047 / NCTC 10667</strain>
    </source>
</reference>
<dbReference type="HOGENOM" id="CLU_117572_0_0_11"/>
<dbReference type="Pfam" id="PF19850">
    <property type="entry name" value="DUF6325"/>
    <property type="match status" value="1"/>
</dbReference>
<accession>D0L9X8</accession>
<dbReference type="STRING" id="526226.Gbro_2935"/>
<dbReference type="RefSeq" id="WP_012834659.1">
    <property type="nucleotide sequence ID" value="NC_013441.1"/>
</dbReference>
<dbReference type="Proteomes" id="UP000001219">
    <property type="component" value="Chromosome"/>
</dbReference>
<evidence type="ECO:0008006" key="3">
    <source>
        <dbReference type="Google" id="ProtNLM"/>
    </source>
</evidence>
<proteinExistence type="predicted"/>
<protein>
    <recommendedName>
        <fullName evidence="3">DUF1269 domain-containing family protein</fullName>
    </recommendedName>
</protein>
<keyword evidence="2" id="KW-1185">Reference proteome</keyword>
<reference evidence="1 2" key="2">
    <citation type="journal article" date="2010" name="Stand. Genomic Sci.">
        <title>Complete genome sequence of Gordonia bronchialis type strain (3410).</title>
        <authorList>
            <person name="Ivanova N."/>
            <person name="Sikorski J."/>
            <person name="Jando M."/>
            <person name="Lapidus A."/>
            <person name="Nolan M."/>
            <person name="Lucas S."/>
            <person name="Del Rio T.G."/>
            <person name="Tice H."/>
            <person name="Copeland A."/>
            <person name="Cheng J.F."/>
            <person name="Chen F."/>
            <person name="Bruce D."/>
            <person name="Goodwin L."/>
            <person name="Pitluck S."/>
            <person name="Mavromatis K."/>
            <person name="Ovchinnikova G."/>
            <person name="Pati A."/>
            <person name="Chen A."/>
            <person name="Palaniappan K."/>
            <person name="Land M."/>
            <person name="Hauser L."/>
            <person name="Chang Y.J."/>
            <person name="Jeffries C.D."/>
            <person name="Chain P."/>
            <person name="Saunders E."/>
            <person name="Han C."/>
            <person name="Detter J.C."/>
            <person name="Brettin T."/>
            <person name="Rohde M."/>
            <person name="Goker M."/>
            <person name="Bristow J."/>
            <person name="Eisen J.A."/>
            <person name="Markowitz V."/>
            <person name="Hugenholtz P."/>
            <person name="Klenk H.P."/>
            <person name="Kyrpides N.C."/>
        </authorList>
    </citation>
    <scope>NUCLEOTIDE SEQUENCE [LARGE SCALE GENOMIC DNA]</scope>
    <source>
        <strain evidence="2">ATCC 25592 / DSM 43247 / BCRC 13721 / JCM 3198 / KCTC 3076 / NBRC 16047 / NCTC 10667</strain>
    </source>
</reference>
<dbReference type="AlphaFoldDB" id="D0L9X8"/>
<dbReference type="EMBL" id="CP001802">
    <property type="protein sequence ID" value="ACY22143.1"/>
    <property type="molecule type" value="Genomic_DNA"/>
</dbReference>
<dbReference type="eggNOG" id="COG4803">
    <property type="taxonomic scope" value="Bacteria"/>
</dbReference>
<name>D0L9X8_GORB4</name>
<dbReference type="KEGG" id="gbr:Gbro_2935"/>
<evidence type="ECO:0000313" key="2">
    <source>
        <dbReference type="Proteomes" id="UP000001219"/>
    </source>
</evidence>
<organism evidence="1 2">
    <name type="scientific">Gordonia bronchialis (strain ATCC 25592 / DSM 43247 / BCRC 13721 / JCM 3198 / KCTC 3076 / NBRC 16047 / NCTC 10667)</name>
    <name type="common">Rhodococcus bronchialis</name>
    <dbReference type="NCBI Taxonomy" id="526226"/>
    <lineage>
        <taxon>Bacteria</taxon>
        <taxon>Bacillati</taxon>
        <taxon>Actinomycetota</taxon>
        <taxon>Actinomycetes</taxon>
        <taxon>Mycobacteriales</taxon>
        <taxon>Gordoniaceae</taxon>
        <taxon>Gordonia</taxon>
    </lineage>
</organism>
<dbReference type="InterPro" id="IPR046288">
    <property type="entry name" value="DUF6325"/>
</dbReference>
<sequence>MEGYDATENLDVTDNATERDLGPIDYIVVEWTEGQPTGESIPHIIDLIDRGIVRLIDIVFVAKSADGVVTQFELEELGAEFSVFDGAATDLIDDDDVAEAAVAIAPGASAAIIVWENLWAAPFATALRNNGGQVVASGRVPVDALLESLEAGES</sequence>
<evidence type="ECO:0000313" key="1">
    <source>
        <dbReference type="EMBL" id="ACY22143.1"/>
    </source>
</evidence>